<evidence type="ECO:0000313" key="2">
    <source>
        <dbReference type="Proteomes" id="UP000649604"/>
    </source>
</evidence>
<proteinExistence type="predicted"/>
<organism evidence="1 2">
    <name type="scientific">candidate division KSB3 bacterium</name>
    <dbReference type="NCBI Taxonomy" id="2044937"/>
    <lineage>
        <taxon>Bacteria</taxon>
        <taxon>candidate division KSB3</taxon>
    </lineage>
</organism>
<dbReference type="Proteomes" id="UP000649604">
    <property type="component" value="Unassembled WGS sequence"/>
</dbReference>
<dbReference type="EMBL" id="WJJP01000519">
    <property type="protein sequence ID" value="MBD3326041.1"/>
    <property type="molecule type" value="Genomic_DNA"/>
</dbReference>
<accession>A0A9D5Q7L9</accession>
<gene>
    <name evidence="1" type="ORF">GF339_15760</name>
</gene>
<comment type="caution">
    <text evidence="1">The sequence shown here is derived from an EMBL/GenBank/DDBJ whole genome shotgun (WGS) entry which is preliminary data.</text>
</comment>
<dbReference type="AlphaFoldDB" id="A0A9D5Q7L9"/>
<dbReference type="SUPFAM" id="SSF53649">
    <property type="entry name" value="Alkaline phosphatase-like"/>
    <property type="match status" value="1"/>
</dbReference>
<evidence type="ECO:0000313" key="1">
    <source>
        <dbReference type="EMBL" id="MBD3326041.1"/>
    </source>
</evidence>
<dbReference type="Gene3D" id="3.40.720.10">
    <property type="entry name" value="Alkaline Phosphatase, subunit A"/>
    <property type="match status" value="2"/>
</dbReference>
<protein>
    <submittedName>
        <fullName evidence="1">Oxidoreductase</fullName>
    </submittedName>
</protein>
<feature type="non-terminal residue" evidence="1">
    <location>
        <position position="381"/>
    </location>
</feature>
<sequence>MREWMTAWVHKLRRSVSRSEWAVRLLALTRSPKTQTEPGLIVLQIDGLSRHQMEHAMQSGRLPFLKRLLDEEEYQLLSLYAGLPSSTPAVQGEIFYGVRCGVPAFGFRDHETGKAASMFSPQDAKRVEQRLASAGEGLFQEGGAYADIYTGGAKIASFCTTSLGLGSSFREANVLALLITLLLHSFMLLRSAALIGIEVGLALIDFFRGLLEEKNLLAELKFIPSRVGISILLRELATMGIMIDAARGLPIIHCTFLGYDEQSHRRGPSSKFAHWTLKGIDGCIKRIWRSAKRSACRDYELWIYSDHGQEATTPYEKHSGKKLDAAIMEVLKAQIAGHDEMLHTQSDTSQLDRANLLGGERLQRLLSHVKSWSPTNHIEIT</sequence>
<reference evidence="1" key="1">
    <citation type="submission" date="2019-11" db="EMBL/GenBank/DDBJ databases">
        <title>Microbial mats filling the niche in hypersaline microbial mats.</title>
        <authorList>
            <person name="Wong H.L."/>
            <person name="Macleod F.I."/>
            <person name="White R.A. III"/>
            <person name="Burns B.P."/>
        </authorList>
    </citation>
    <scope>NUCLEOTIDE SEQUENCE</scope>
    <source>
        <strain evidence="1">Rbin_158</strain>
    </source>
</reference>
<name>A0A9D5Q7L9_9BACT</name>
<dbReference type="InterPro" id="IPR017850">
    <property type="entry name" value="Alkaline_phosphatase_core_sf"/>
</dbReference>